<keyword evidence="1" id="KW-0472">Membrane</keyword>
<organism evidence="2 3">
    <name type="scientific">Aquimarina mytili</name>
    <dbReference type="NCBI Taxonomy" id="874423"/>
    <lineage>
        <taxon>Bacteria</taxon>
        <taxon>Pseudomonadati</taxon>
        <taxon>Bacteroidota</taxon>
        <taxon>Flavobacteriia</taxon>
        <taxon>Flavobacteriales</taxon>
        <taxon>Flavobacteriaceae</taxon>
        <taxon>Aquimarina</taxon>
    </lineage>
</organism>
<protein>
    <submittedName>
        <fullName evidence="2">DUF4199 domain-containing protein</fullName>
    </submittedName>
</protein>
<dbReference type="Proteomes" id="UP000651057">
    <property type="component" value="Unassembled WGS sequence"/>
</dbReference>
<feature type="transmembrane region" description="Helical" evidence="1">
    <location>
        <begin position="72"/>
        <end position="93"/>
    </location>
</feature>
<keyword evidence="1" id="KW-1133">Transmembrane helix</keyword>
<accession>A0A936ZUB1</accession>
<gene>
    <name evidence="2" type="ORF">JJQ60_19410</name>
</gene>
<feature type="transmembrane region" description="Helical" evidence="1">
    <location>
        <begin position="12"/>
        <end position="29"/>
    </location>
</feature>
<dbReference type="RefSeq" id="WP_201924057.1">
    <property type="nucleotide sequence ID" value="NZ_BAABAX010000015.1"/>
</dbReference>
<keyword evidence="1" id="KW-0812">Transmembrane</keyword>
<feature type="transmembrane region" description="Helical" evidence="1">
    <location>
        <begin position="136"/>
        <end position="154"/>
    </location>
</feature>
<evidence type="ECO:0000313" key="2">
    <source>
        <dbReference type="EMBL" id="MBL0685709.1"/>
    </source>
</evidence>
<evidence type="ECO:0000313" key="3">
    <source>
        <dbReference type="Proteomes" id="UP000651057"/>
    </source>
</evidence>
<proteinExistence type="predicted"/>
<evidence type="ECO:0000256" key="1">
    <source>
        <dbReference type="SAM" id="Phobius"/>
    </source>
</evidence>
<name>A0A936ZUB1_9FLAO</name>
<reference evidence="2" key="1">
    <citation type="submission" date="2021-01" db="EMBL/GenBank/DDBJ databases">
        <authorList>
            <person name="Zhong Y.L."/>
        </authorList>
    </citation>
    <scope>NUCLEOTIDE SEQUENCE</scope>
    <source>
        <strain evidence="2">KCTC 23302</strain>
    </source>
</reference>
<feature type="transmembrane region" description="Helical" evidence="1">
    <location>
        <begin position="41"/>
        <end position="60"/>
    </location>
</feature>
<dbReference type="InterPro" id="IPR025250">
    <property type="entry name" value="DUF4199"/>
</dbReference>
<dbReference type="Pfam" id="PF13858">
    <property type="entry name" value="DUF4199"/>
    <property type="match status" value="1"/>
</dbReference>
<sequence>MEETTISVKKYILVYGSILGLIWIIYGVLRHITDNRTTSNWMLSMFELFLHIGITVFGIYKFKQKDNGFLSLWQAFKIGLGIALVCILVQLTWDIFFVKVISPETLIEALNSGNESASSKSQGENDYIFNRFLRGLIFNSTLGILISLLGGAIMQKNRDPF</sequence>
<comment type="caution">
    <text evidence="2">The sequence shown here is derived from an EMBL/GenBank/DDBJ whole genome shotgun (WGS) entry which is preliminary data.</text>
</comment>
<dbReference type="EMBL" id="JAERQJ010000011">
    <property type="protein sequence ID" value="MBL0685709.1"/>
    <property type="molecule type" value="Genomic_DNA"/>
</dbReference>
<dbReference type="AlphaFoldDB" id="A0A936ZUB1"/>
<keyword evidence="3" id="KW-1185">Reference proteome</keyword>